<gene>
    <name evidence="1" type="ORF">C3747_105g39</name>
</gene>
<dbReference type="VEuPathDB" id="TriTrypDB:C3747_105g39"/>
<dbReference type="VEuPathDB" id="TriTrypDB:Tc_MARK_6596"/>
<dbReference type="EMBL" id="PRFC01000105">
    <property type="protein sequence ID" value="PWV07110.1"/>
    <property type="molecule type" value="Genomic_DNA"/>
</dbReference>
<organism evidence="1 2">
    <name type="scientific">Trypanosoma cruzi</name>
    <dbReference type="NCBI Taxonomy" id="5693"/>
    <lineage>
        <taxon>Eukaryota</taxon>
        <taxon>Discoba</taxon>
        <taxon>Euglenozoa</taxon>
        <taxon>Kinetoplastea</taxon>
        <taxon>Metakinetoplastina</taxon>
        <taxon>Trypanosomatida</taxon>
        <taxon>Trypanosomatidae</taxon>
        <taxon>Trypanosoma</taxon>
        <taxon>Schizotrypanum</taxon>
    </lineage>
</organism>
<sequence length="229" mass="24880">MYALQGRKAMQYCGKPKCFVMRTAVAPRWGRNANRASRITPSWGCSLITLQTVSLSDKFVLSVRAMPALNSLTIAEMEVTASRFLYAAAILGTHLCDYHFFIKAVRRQLSAPNRGIVLETSPANLPPAAVGLGEGLRHIIENNRKRIIKPTEKASAAIIADASLQGWGTVIIPDPGDVKIAGGKVEEEAFSYHADRDTRGTLSPIVLFRHLAIHHGHLGGQHFSARSGG</sequence>
<reference evidence="1 2" key="1">
    <citation type="journal article" date="2018" name="Microb. Genom.">
        <title>Expanding an expanded genome: long-read sequencing of Trypanosoma cruzi.</title>
        <authorList>
            <person name="Berna L."/>
            <person name="Rodriguez M."/>
            <person name="Chiribao M.L."/>
            <person name="Parodi-Talice A."/>
            <person name="Pita S."/>
            <person name="Rijo G."/>
            <person name="Alvarez-Valin F."/>
            <person name="Robello C."/>
        </authorList>
    </citation>
    <scope>NUCLEOTIDE SEQUENCE [LARGE SCALE GENOMIC DNA]</scope>
    <source>
        <strain evidence="1 2">TCC</strain>
    </source>
</reference>
<dbReference type="Proteomes" id="UP000246078">
    <property type="component" value="Unassembled WGS sequence"/>
</dbReference>
<dbReference type="AlphaFoldDB" id="A0A2V2WEP9"/>
<dbReference type="VEuPathDB" id="TriTrypDB:TCDM_09688"/>
<evidence type="ECO:0000313" key="1">
    <source>
        <dbReference type="EMBL" id="PWV07110.1"/>
    </source>
</evidence>
<dbReference type="VEuPathDB" id="TriTrypDB:TcBrA4_0034510"/>
<dbReference type="VEuPathDB" id="TriTrypDB:TCSYLVIO_008154"/>
<accession>A0A2V2WEP9</accession>
<dbReference type="VEuPathDB" id="TriTrypDB:TcYC6_0040980"/>
<dbReference type="VEuPathDB" id="TriTrypDB:TcG_02303"/>
<keyword evidence="1" id="KW-0418">Kinase</keyword>
<dbReference type="VEuPathDB" id="TriTrypDB:ECC02_009151"/>
<evidence type="ECO:0000313" key="2">
    <source>
        <dbReference type="Proteomes" id="UP000246078"/>
    </source>
</evidence>
<comment type="caution">
    <text evidence="1">The sequence shown here is derived from an EMBL/GenBank/DDBJ whole genome shotgun (WGS) entry which is preliminary data.</text>
</comment>
<dbReference type="GO" id="GO:0016301">
    <property type="term" value="F:kinase activity"/>
    <property type="evidence" value="ECO:0007669"/>
    <property type="project" value="UniProtKB-KW"/>
</dbReference>
<dbReference type="VEuPathDB" id="TriTrypDB:TcCL_ESM07319"/>
<protein>
    <submittedName>
        <fullName evidence="1">Putative target of rapamycin (TOR) kinase 1</fullName>
    </submittedName>
</protein>
<keyword evidence="1" id="KW-0808">Transferase</keyword>
<name>A0A2V2WEP9_TRYCR</name>
<proteinExistence type="predicted"/>